<dbReference type="AlphaFoldDB" id="A0A7W5DZX8"/>
<dbReference type="GO" id="GO:0019674">
    <property type="term" value="P:NAD+ metabolic process"/>
    <property type="evidence" value="ECO:0007669"/>
    <property type="project" value="InterPro"/>
</dbReference>
<keyword evidence="1 6" id="KW-0808">Transferase</keyword>
<gene>
    <name evidence="6" type="primary">nadK</name>
    <name evidence="8" type="ORF">FHS27_003411</name>
</gene>
<feature type="binding site" evidence="6">
    <location>
        <begin position="108"/>
        <end position="109"/>
    </location>
    <ligand>
        <name>NAD(+)</name>
        <dbReference type="ChEBI" id="CHEBI:57540"/>
    </ligand>
</feature>
<feature type="compositionally biased region" description="Polar residues" evidence="7">
    <location>
        <begin position="17"/>
        <end position="43"/>
    </location>
</feature>
<dbReference type="InterPro" id="IPR002504">
    <property type="entry name" value="NADK"/>
</dbReference>
<dbReference type="Proteomes" id="UP000536179">
    <property type="component" value="Unassembled WGS sequence"/>
</dbReference>
<name>A0A7W5DZX8_9BACT</name>
<sequence>MTKAARNDNDADDGPTDANQVSNDRIGQPNSDHGNRTNVTQNNLDWCKCGKPPRIIVIGTPERQRVQSAWRRLRPVVSGSATLIAEDFAFDYQFTGDDADLVIVLGGDGSILQSARQMGSHQIPVLGINCGRLGFLAALSPEDFLDAWPKVCSGDFAVIDHLMLQVEIVRGETVIAEQLALNEAAVLSGPPFQILDIDFYTDGELATQYRCDGLIIATPVGSTAHSLSAGGPIVRRQLQAIVISPISPHTLTYRPVVESADTSLEFTVTEPQETTCILVDGRILGKLEDGDRVRVNRAPVSFRMLRVPGQNDYRTLREKLGWGGSVNLRH</sequence>
<reference evidence="8 9" key="1">
    <citation type="submission" date="2020-08" db="EMBL/GenBank/DDBJ databases">
        <title>Genomic Encyclopedia of Type Strains, Phase III (KMG-III): the genomes of soil and plant-associated and newly described type strains.</title>
        <authorList>
            <person name="Whitman W."/>
        </authorList>
    </citation>
    <scope>NUCLEOTIDE SEQUENCE [LARGE SCALE GENOMIC DNA]</scope>
    <source>
        <strain evidence="8 9">CECT 8075</strain>
    </source>
</reference>
<comment type="subcellular location">
    <subcellularLocation>
        <location evidence="6">Cytoplasm</location>
    </subcellularLocation>
</comment>
<protein>
    <recommendedName>
        <fullName evidence="6">NAD kinase</fullName>
        <ecNumber evidence="6">2.7.1.23</ecNumber>
    </recommendedName>
    <alternativeName>
        <fullName evidence="6">ATP-dependent NAD kinase</fullName>
    </alternativeName>
</protein>
<keyword evidence="6" id="KW-0963">Cytoplasm</keyword>
<dbReference type="HAMAP" id="MF_00361">
    <property type="entry name" value="NAD_kinase"/>
    <property type="match status" value="1"/>
</dbReference>
<accession>A0A7W5DZX8</accession>
<feature type="active site" description="Proton acceptor" evidence="6">
    <location>
        <position position="108"/>
    </location>
</feature>
<feature type="binding site" evidence="6">
    <location>
        <begin position="223"/>
        <end position="228"/>
    </location>
    <ligand>
        <name>NAD(+)</name>
        <dbReference type="ChEBI" id="CHEBI:57540"/>
    </ligand>
</feature>
<dbReference type="GO" id="GO:0006741">
    <property type="term" value="P:NADP+ biosynthetic process"/>
    <property type="evidence" value="ECO:0007669"/>
    <property type="project" value="UniProtKB-UniRule"/>
</dbReference>
<evidence type="ECO:0000256" key="7">
    <source>
        <dbReference type="SAM" id="MobiDB-lite"/>
    </source>
</evidence>
<dbReference type="GO" id="GO:0005737">
    <property type="term" value="C:cytoplasm"/>
    <property type="evidence" value="ECO:0007669"/>
    <property type="project" value="UniProtKB-SubCell"/>
</dbReference>
<feature type="binding site" evidence="6">
    <location>
        <begin position="182"/>
        <end position="183"/>
    </location>
    <ligand>
        <name>NAD(+)</name>
        <dbReference type="ChEBI" id="CHEBI:57540"/>
    </ligand>
</feature>
<keyword evidence="2 6" id="KW-0418">Kinase</keyword>
<dbReference type="EC" id="2.7.1.23" evidence="6"/>
<evidence type="ECO:0000313" key="8">
    <source>
        <dbReference type="EMBL" id="MBB3207586.1"/>
    </source>
</evidence>
<dbReference type="EMBL" id="JACHXU010000011">
    <property type="protein sequence ID" value="MBB3207586.1"/>
    <property type="molecule type" value="Genomic_DNA"/>
</dbReference>
<dbReference type="RefSeq" id="WP_246419894.1">
    <property type="nucleotide sequence ID" value="NZ_JACHXU010000011.1"/>
</dbReference>
<evidence type="ECO:0000256" key="1">
    <source>
        <dbReference type="ARBA" id="ARBA00022679"/>
    </source>
</evidence>
<organism evidence="8 9">
    <name type="scientific">Aporhodopirellula rubra</name>
    <dbReference type="NCBI Taxonomy" id="980271"/>
    <lineage>
        <taxon>Bacteria</taxon>
        <taxon>Pseudomonadati</taxon>
        <taxon>Planctomycetota</taxon>
        <taxon>Planctomycetia</taxon>
        <taxon>Pirellulales</taxon>
        <taxon>Pirellulaceae</taxon>
        <taxon>Aporhodopirellula</taxon>
    </lineage>
</organism>
<dbReference type="Pfam" id="PF20143">
    <property type="entry name" value="NAD_kinase_C"/>
    <property type="match status" value="1"/>
</dbReference>
<dbReference type="Pfam" id="PF01513">
    <property type="entry name" value="NAD_kinase"/>
    <property type="match status" value="1"/>
</dbReference>
<dbReference type="SUPFAM" id="SSF111331">
    <property type="entry name" value="NAD kinase/diacylglycerol kinase-like"/>
    <property type="match status" value="1"/>
</dbReference>
<evidence type="ECO:0000256" key="6">
    <source>
        <dbReference type="HAMAP-Rule" id="MF_00361"/>
    </source>
</evidence>
<evidence type="ECO:0000256" key="3">
    <source>
        <dbReference type="ARBA" id="ARBA00022857"/>
    </source>
</evidence>
<evidence type="ECO:0000256" key="4">
    <source>
        <dbReference type="ARBA" id="ARBA00023027"/>
    </source>
</evidence>
<proteinExistence type="inferred from homology"/>
<evidence type="ECO:0000256" key="5">
    <source>
        <dbReference type="ARBA" id="ARBA00047925"/>
    </source>
</evidence>
<dbReference type="Gene3D" id="3.40.50.10330">
    <property type="entry name" value="Probable inorganic polyphosphate/atp-NAD kinase, domain 1"/>
    <property type="match status" value="1"/>
</dbReference>
<feature type="binding site" evidence="6">
    <location>
        <position position="220"/>
    </location>
    <ligand>
        <name>NAD(+)</name>
        <dbReference type="ChEBI" id="CHEBI:57540"/>
    </ligand>
</feature>
<keyword evidence="4 6" id="KW-0520">NAD</keyword>
<feature type="region of interest" description="Disordered" evidence="7">
    <location>
        <begin position="1"/>
        <end position="43"/>
    </location>
</feature>
<dbReference type="InterPro" id="IPR017437">
    <property type="entry name" value="ATP-NAD_kinase_PpnK-typ_C"/>
</dbReference>
<dbReference type="PANTHER" id="PTHR20275">
    <property type="entry name" value="NAD KINASE"/>
    <property type="match status" value="1"/>
</dbReference>
<evidence type="ECO:0000256" key="2">
    <source>
        <dbReference type="ARBA" id="ARBA00022777"/>
    </source>
</evidence>
<comment type="similarity">
    <text evidence="6">Belongs to the NAD kinase family.</text>
</comment>
<feature type="binding site" evidence="6">
    <location>
        <position position="210"/>
    </location>
    <ligand>
        <name>NAD(+)</name>
        <dbReference type="ChEBI" id="CHEBI:57540"/>
    </ligand>
</feature>
<dbReference type="PANTHER" id="PTHR20275:SF0">
    <property type="entry name" value="NAD KINASE"/>
    <property type="match status" value="1"/>
</dbReference>
<comment type="cofactor">
    <cofactor evidence="6">
        <name>a divalent metal cation</name>
        <dbReference type="ChEBI" id="CHEBI:60240"/>
    </cofactor>
</comment>
<comment type="function">
    <text evidence="6">Involved in the regulation of the intracellular balance of NAD and NADP, and is a key enzyme in the biosynthesis of NADP. Catalyzes specifically the phosphorylation on 2'-hydroxyl of the adenosine moiety of NAD to yield NADP.</text>
</comment>
<dbReference type="InterPro" id="IPR017438">
    <property type="entry name" value="ATP-NAD_kinase_N"/>
</dbReference>
<dbReference type="Gene3D" id="2.60.200.30">
    <property type="entry name" value="Probable inorganic polyphosphate/atp-NAD kinase, domain 2"/>
    <property type="match status" value="1"/>
</dbReference>
<comment type="caution">
    <text evidence="8">The sequence shown here is derived from an EMBL/GenBank/DDBJ whole genome shotgun (WGS) entry which is preliminary data.</text>
</comment>
<keyword evidence="9" id="KW-1185">Reference proteome</keyword>
<comment type="catalytic activity">
    <reaction evidence="5 6">
        <text>NAD(+) + ATP = ADP + NADP(+) + H(+)</text>
        <dbReference type="Rhea" id="RHEA:18629"/>
        <dbReference type="ChEBI" id="CHEBI:15378"/>
        <dbReference type="ChEBI" id="CHEBI:30616"/>
        <dbReference type="ChEBI" id="CHEBI:57540"/>
        <dbReference type="ChEBI" id="CHEBI:58349"/>
        <dbReference type="ChEBI" id="CHEBI:456216"/>
        <dbReference type="EC" id="2.7.1.23"/>
    </reaction>
</comment>
<keyword evidence="3 6" id="KW-0521">NADP</keyword>
<evidence type="ECO:0000313" key="9">
    <source>
        <dbReference type="Proteomes" id="UP000536179"/>
    </source>
</evidence>
<dbReference type="GO" id="GO:0003951">
    <property type="term" value="F:NAD+ kinase activity"/>
    <property type="evidence" value="ECO:0007669"/>
    <property type="project" value="UniProtKB-UniRule"/>
</dbReference>
<keyword evidence="6" id="KW-0547">Nucleotide-binding</keyword>
<dbReference type="GO" id="GO:0046872">
    <property type="term" value="F:metal ion binding"/>
    <property type="evidence" value="ECO:0007669"/>
    <property type="project" value="UniProtKB-UniRule"/>
</dbReference>
<dbReference type="InterPro" id="IPR016064">
    <property type="entry name" value="NAD/diacylglycerol_kinase_sf"/>
</dbReference>
<comment type="caution">
    <text evidence="6">Lacks conserved residue(s) required for the propagation of feature annotation.</text>
</comment>
<feature type="binding site" evidence="6">
    <location>
        <position position="212"/>
    </location>
    <ligand>
        <name>NAD(+)</name>
        <dbReference type="ChEBI" id="CHEBI:57540"/>
    </ligand>
</feature>
<keyword evidence="6" id="KW-0067">ATP-binding</keyword>
<dbReference type="GO" id="GO:0005524">
    <property type="term" value="F:ATP binding"/>
    <property type="evidence" value="ECO:0007669"/>
    <property type="project" value="UniProtKB-KW"/>
</dbReference>
<dbReference type="GO" id="GO:0051287">
    <property type="term" value="F:NAD binding"/>
    <property type="evidence" value="ECO:0007669"/>
    <property type="project" value="UniProtKB-ARBA"/>
</dbReference>